<evidence type="ECO:0000313" key="4">
    <source>
        <dbReference type="EMBL" id="MFD0924730.1"/>
    </source>
</evidence>
<feature type="region of interest" description="Disordered" evidence="1">
    <location>
        <begin position="43"/>
        <end position="71"/>
    </location>
</feature>
<feature type="chain" id="PRO_5045693505" evidence="2">
    <location>
        <begin position="23"/>
        <end position="266"/>
    </location>
</feature>
<evidence type="ECO:0000259" key="3">
    <source>
        <dbReference type="Pfam" id="PF11738"/>
    </source>
</evidence>
<keyword evidence="5" id="KW-1185">Reference proteome</keyword>
<feature type="compositionally biased region" description="Low complexity" evidence="1">
    <location>
        <begin position="43"/>
        <end position="62"/>
    </location>
</feature>
<dbReference type="InterPro" id="IPR021729">
    <property type="entry name" value="DUF3298"/>
</dbReference>
<gene>
    <name evidence="4" type="ORF">ACFQ04_03180</name>
</gene>
<proteinExistence type="predicted"/>
<dbReference type="InterPro" id="IPR037126">
    <property type="entry name" value="PdaC/RsiV-like_sf"/>
</dbReference>
<dbReference type="RefSeq" id="WP_253647263.1">
    <property type="nucleotide sequence ID" value="NZ_BAAAMO010000002.1"/>
</dbReference>
<sequence length="266" mass="27471">MTRARSAAAAALGIAVAMSATAGCSSGGDTGAGTVTTVVTITRSSPAPAPSSTAPSSAATASYQQSSTRVTGRTARATYDVTIPQLTGGKAAVTAEFNQSMRAALQDQIDDDYGSGRAFTLEDGRRDGPFHIGSRVISAEQITYWMANPPGAHGDSLIATVTIDADTAKPITLSDAFGDLDTGLQRLSQEAARLLPTTNVGSRYERSGITPTEKNFANWTASPDGMAIHFSDYQVGAYADGLITITIPWSDLSDVLAPGMQAVLSS</sequence>
<dbReference type="Pfam" id="PF11738">
    <property type="entry name" value="DUF3298"/>
    <property type="match status" value="1"/>
</dbReference>
<name>A0ABW3G2R6_9NOCA</name>
<evidence type="ECO:0000256" key="2">
    <source>
        <dbReference type="SAM" id="SignalP"/>
    </source>
</evidence>
<reference evidence="5" key="1">
    <citation type="journal article" date="2019" name="Int. J. Syst. Evol. Microbiol.">
        <title>The Global Catalogue of Microorganisms (GCM) 10K type strain sequencing project: providing services to taxonomists for standard genome sequencing and annotation.</title>
        <authorList>
            <consortium name="The Broad Institute Genomics Platform"/>
            <consortium name="The Broad Institute Genome Sequencing Center for Infectious Disease"/>
            <person name="Wu L."/>
            <person name="Ma J."/>
        </authorList>
    </citation>
    <scope>NUCLEOTIDE SEQUENCE [LARGE SCALE GENOMIC DNA]</scope>
    <source>
        <strain evidence="5">CCUG 50873</strain>
    </source>
</reference>
<keyword evidence="2" id="KW-0732">Signal</keyword>
<dbReference type="Gene3D" id="3.90.640.20">
    <property type="entry name" value="Heat-shock cognate protein, ATPase"/>
    <property type="match status" value="1"/>
</dbReference>
<comment type="caution">
    <text evidence="4">The sequence shown here is derived from an EMBL/GenBank/DDBJ whole genome shotgun (WGS) entry which is preliminary data.</text>
</comment>
<evidence type="ECO:0000313" key="5">
    <source>
        <dbReference type="Proteomes" id="UP001597068"/>
    </source>
</evidence>
<dbReference type="Proteomes" id="UP001597068">
    <property type="component" value="Unassembled WGS sequence"/>
</dbReference>
<dbReference type="PROSITE" id="PS51257">
    <property type="entry name" value="PROKAR_LIPOPROTEIN"/>
    <property type="match status" value="1"/>
</dbReference>
<dbReference type="EMBL" id="JBHTIL010000001">
    <property type="protein sequence ID" value="MFD0924730.1"/>
    <property type="molecule type" value="Genomic_DNA"/>
</dbReference>
<feature type="signal peptide" evidence="2">
    <location>
        <begin position="1"/>
        <end position="22"/>
    </location>
</feature>
<accession>A0ABW3G2R6</accession>
<evidence type="ECO:0000256" key="1">
    <source>
        <dbReference type="SAM" id="MobiDB-lite"/>
    </source>
</evidence>
<organism evidence="4 5">
    <name type="scientific">Williamsia deligens</name>
    <dbReference type="NCBI Taxonomy" id="321325"/>
    <lineage>
        <taxon>Bacteria</taxon>
        <taxon>Bacillati</taxon>
        <taxon>Actinomycetota</taxon>
        <taxon>Actinomycetes</taxon>
        <taxon>Mycobacteriales</taxon>
        <taxon>Nocardiaceae</taxon>
        <taxon>Williamsia</taxon>
    </lineage>
</organism>
<protein>
    <submittedName>
        <fullName evidence="4">RsiV family protein</fullName>
    </submittedName>
</protein>
<feature type="domain" description="DUF3298" evidence="3">
    <location>
        <begin position="205"/>
        <end position="250"/>
    </location>
</feature>